<feature type="transmembrane region" description="Helical" evidence="1">
    <location>
        <begin position="70"/>
        <end position="95"/>
    </location>
</feature>
<dbReference type="AlphaFoldDB" id="A0A1I3BV70"/>
<reference evidence="2 3" key="1">
    <citation type="submission" date="2016-10" db="EMBL/GenBank/DDBJ databases">
        <authorList>
            <person name="de Groot N.N."/>
        </authorList>
    </citation>
    <scope>NUCLEOTIDE SEQUENCE [LARGE SCALE GENOMIC DNA]</scope>
    <source>
        <strain evidence="2 3">DSM 27630</strain>
    </source>
</reference>
<keyword evidence="1" id="KW-0812">Transmembrane</keyword>
<keyword evidence="1" id="KW-0472">Membrane</keyword>
<dbReference type="Proteomes" id="UP000198668">
    <property type="component" value="Unassembled WGS sequence"/>
</dbReference>
<evidence type="ECO:0000256" key="1">
    <source>
        <dbReference type="SAM" id="Phobius"/>
    </source>
</evidence>
<keyword evidence="3" id="KW-1185">Reference proteome</keyword>
<sequence>MMPLAGQLTTTIPLASLYCFIFWKANFLGKYQKLIRLYSITVQLLFILFFSFFSFYFIRTSNNSGIDLFFNGLTFFYAAMLLPLWGTLFFAFHKWRQQMELFKGFRFLLWLSVLTLSLFLTFLGYVLFIFFYYGFAP</sequence>
<accession>A0A1I3BV70</accession>
<keyword evidence="1" id="KW-1133">Transmembrane helix</keyword>
<proteinExistence type="predicted"/>
<organism evidence="2 3">
    <name type="scientific">Pisciglobus halotolerans</name>
    <dbReference type="NCBI Taxonomy" id="745365"/>
    <lineage>
        <taxon>Bacteria</taxon>
        <taxon>Bacillati</taxon>
        <taxon>Bacillota</taxon>
        <taxon>Bacilli</taxon>
        <taxon>Lactobacillales</taxon>
        <taxon>Carnobacteriaceae</taxon>
    </lineage>
</organism>
<evidence type="ECO:0000313" key="3">
    <source>
        <dbReference type="Proteomes" id="UP000198668"/>
    </source>
</evidence>
<evidence type="ECO:0000313" key="2">
    <source>
        <dbReference type="EMBL" id="SFH65651.1"/>
    </source>
</evidence>
<feature type="transmembrane region" description="Helical" evidence="1">
    <location>
        <begin position="107"/>
        <end position="135"/>
    </location>
</feature>
<feature type="transmembrane region" description="Helical" evidence="1">
    <location>
        <begin position="35"/>
        <end position="58"/>
    </location>
</feature>
<protein>
    <submittedName>
        <fullName evidence="2">Uncharacterized protein</fullName>
    </submittedName>
</protein>
<gene>
    <name evidence="2" type="ORF">SAMN04489868_10954</name>
</gene>
<dbReference type="EMBL" id="FOQE01000009">
    <property type="protein sequence ID" value="SFH65651.1"/>
    <property type="molecule type" value="Genomic_DNA"/>
</dbReference>
<feature type="transmembrane region" description="Helical" evidence="1">
    <location>
        <begin position="6"/>
        <end position="23"/>
    </location>
</feature>
<name>A0A1I3BV70_9LACT</name>